<reference evidence="2 3" key="1">
    <citation type="journal article" date="2008" name="Int. J. Syst. Evol. Microbiol.">
        <title>Nocardioides daphniae sp. nov., isolated from Daphnia cucullata (Crustacea: Cladocera).</title>
        <authorList>
            <person name="Toth E.M."/>
            <person name="Keki Z."/>
            <person name="Homonnay Z.G."/>
            <person name="Borsodi A.K."/>
            <person name="Marialigeti K."/>
            <person name="Schumann P."/>
        </authorList>
    </citation>
    <scope>NUCLEOTIDE SEQUENCE [LARGE SCALE GENOMIC DNA]</scope>
    <source>
        <strain evidence="2 3">JCM 16608</strain>
    </source>
</reference>
<gene>
    <name evidence="2" type="ORF">E2C04_04345</name>
    <name evidence="1" type="ORF">GCM10007231_12290</name>
</gene>
<dbReference type="RefSeq" id="WP_135831680.1">
    <property type="nucleotide sequence ID" value="NZ_BMCK01000002.1"/>
</dbReference>
<evidence type="ECO:0000313" key="3">
    <source>
        <dbReference type="Proteomes" id="UP000297025"/>
    </source>
</evidence>
<sequence length="166" mass="19031">MLSFDFRDDTPAEVIAGFSALAPPVLPDQAPTLPTPTVEPWYEFIPDWRAAYGDPEADPFRDEPWRHNWAPHLALSMGGTTTAHAVLTWGEMDAWNLDCRVAWKTGPEEVSEALSWLAPFVSTHWFQRPVLVGHVHHEAAPRPHLFWVDRGSWVLEDLNPDDEWRW</sequence>
<keyword evidence="4" id="KW-1185">Reference proteome</keyword>
<dbReference type="OrthoDB" id="4823969at2"/>
<dbReference type="AlphaFoldDB" id="A0A4P7UAM6"/>
<protein>
    <submittedName>
        <fullName evidence="2">Uncharacterized protein</fullName>
    </submittedName>
</protein>
<reference evidence="4" key="3">
    <citation type="journal article" date="2019" name="Int. J. Syst. Evol. Microbiol.">
        <title>The Global Catalogue of Microorganisms (GCM) 10K type strain sequencing project: providing services to taxonomists for standard genome sequencing and annotation.</title>
        <authorList>
            <consortium name="The Broad Institute Genomics Platform"/>
            <consortium name="The Broad Institute Genome Sequencing Center for Infectious Disease"/>
            <person name="Wu L."/>
            <person name="Ma J."/>
        </authorList>
    </citation>
    <scope>NUCLEOTIDE SEQUENCE [LARGE SCALE GENOMIC DNA]</scope>
    <source>
        <strain evidence="4">CCM 7403</strain>
    </source>
</reference>
<name>A0A4P7UAM6_9ACTN</name>
<evidence type="ECO:0000313" key="1">
    <source>
        <dbReference type="EMBL" id="GGD14852.1"/>
    </source>
</evidence>
<proteinExistence type="predicted"/>
<dbReference type="EMBL" id="CP038462">
    <property type="protein sequence ID" value="QCC76631.1"/>
    <property type="molecule type" value="Genomic_DNA"/>
</dbReference>
<dbReference type="Proteomes" id="UP000630594">
    <property type="component" value="Unassembled WGS sequence"/>
</dbReference>
<dbReference type="EMBL" id="BMCK01000002">
    <property type="protein sequence ID" value="GGD14852.1"/>
    <property type="molecule type" value="Genomic_DNA"/>
</dbReference>
<reference evidence="1" key="2">
    <citation type="journal article" date="2014" name="Int. J. Syst. Evol. Microbiol.">
        <title>Complete genome of a new Firmicutes species belonging to the dominant human colonic microbiota ('Ruminococcus bicirculans') reveals two chromosomes and a selective capacity to utilize plant glucans.</title>
        <authorList>
            <consortium name="NISC Comparative Sequencing Program"/>
            <person name="Wegmann U."/>
            <person name="Louis P."/>
            <person name="Goesmann A."/>
            <person name="Henrissat B."/>
            <person name="Duncan S.H."/>
            <person name="Flint H.J."/>
        </authorList>
    </citation>
    <scope>NUCLEOTIDE SEQUENCE</scope>
    <source>
        <strain evidence="1">CCM 7403</strain>
    </source>
</reference>
<accession>A0A4P7UAM6</accession>
<reference evidence="2" key="4">
    <citation type="submission" date="2019-03" db="EMBL/GenBank/DDBJ databases">
        <authorList>
            <person name="Huang Y."/>
        </authorList>
    </citation>
    <scope>NUCLEOTIDE SEQUENCE</scope>
    <source>
        <strain evidence="2">JCM 16608</strain>
    </source>
</reference>
<reference evidence="1" key="5">
    <citation type="submission" date="2024-05" db="EMBL/GenBank/DDBJ databases">
        <authorList>
            <person name="Sun Q."/>
            <person name="Sedlacek I."/>
        </authorList>
    </citation>
    <scope>NUCLEOTIDE SEQUENCE</scope>
    <source>
        <strain evidence="1">CCM 7403</strain>
    </source>
</reference>
<evidence type="ECO:0000313" key="2">
    <source>
        <dbReference type="EMBL" id="QCC76631.1"/>
    </source>
</evidence>
<organism evidence="2 3">
    <name type="scientific">Nocardioides daphniae</name>
    <dbReference type="NCBI Taxonomy" id="402297"/>
    <lineage>
        <taxon>Bacteria</taxon>
        <taxon>Bacillati</taxon>
        <taxon>Actinomycetota</taxon>
        <taxon>Actinomycetes</taxon>
        <taxon>Propionibacteriales</taxon>
        <taxon>Nocardioidaceae</taxon>
        <taxon>Nocardioides</taxon>
    </lineage>
</organism>
<dbReference type="Proteomes" id="UP000297025">
    <property type="component" value="Chromosome"/>
</dbReference>
<dbReference type="KEGG" id="ndp:E2C04_04345"/>
<evidence type="ECO:0000313" key="4">
    <source>
        <dbReference type="Proteomes" id="UP000630594"/>
    </source>
</evidence>